<evidence type="ECO:0000259" key="1">
    <source>
        <dbReference type="Pfam" id="PF05239"/>
    </source>
</evidence>
<dbReference type="Pfam" id="PF05239">
    <property type="entry name" value="PRC"/>
    <property type="match status" value="1"/>
</dbReference>
<evidence type="ECO:0000313" key="3">
    <source>
        <dbReference type="Proteomes" id="UP000184038"/>
    </source>
</evidence>
<dbReference type="InterPro" id="IPR014238">
    <property type="entry name" value="Spore_YlmC/YmxH"/>
</dbReference>
<dbReference type="PANTHER" id="PTHR40061">
    <property type="entry name" value="SPORULATION PROTEIN YLMC-RELATED"/>
    <property type="match status" value="1"/>
</dbReference>
<proteinExistence type="predicted"/>
<dbReference type="AlphaFoldDB" id="A0A1M7EYH5"/>
<dbReference type="NCBIfam" id="TIGR02888">
    <property type="entry name" value="spore_YlmC_YmxH"/>
    <property type="match status" value="1"/>
</dbReference>
<name>A0A1M7EYH5_9FIRM</name>
<dbReference type="PANTHER" id="PTHR40061:SF1">
    <property type="entry name" value="SPORULATION PROTEIN YLMC-RELATED"/>
    <property type="match status" value="1"/>
</dbReference>
<accession>A0A1M7EYH5</accession>
<gene>
    <name evidence="2" type="ORF">SAMN02746066_00287</name>
</gene>
<feature type="domain" description="PRC-barrel" evidence="1">
    <location>
        <begin position="2"/>
        <end position="78"/>
    </location>
</feature>
<dbReference type="Gene3D" id="2.30.30.240">
    <property type="entry name" value="PRC-barrel domain"/>
    <property type="match status" value="1"/>
</dbReference>
<dbReference type="InterPro" id="IPR027275">
    <property type="entry name" value="PRC-brl_dom"/>
</dbReference>
<reference evidence="2 3" key="1">
    <citation type="submission" date="2016-11" db="EMBL/GenBank/DDBJ databases">
        <authorList>
            <person name="Jaros S."/>
            <person name="Januszkiewicz K."/>
            <person name="Wedrychowicz H."/>
        </authorList>
    </citation>
    <scope>NUCLEOTIDE SEQUENCE [LARGE SCALE GENOMIC DNA]</scope>
    <source>
        <strain evidence="2 3">DSM 15930</strain>
    </source>
</reference>
<dbReference type="Proteomes" id="UP000184038">
    <property type="component" value="Unassembled WGS sequence"/>
</dbReference>
<dbReference type="SUPFAM" id="SSF50346">
    <property type="entry name" value="PRC-barrel domain"/>
    <property type="match status" value="1"/>
</dbReference>
<organism evidence="2 3">
    <name type="scientific">Anaerosporobacter mobilis DSM 15930</name>
    <dbReference type="NCBI Taxonomy" id="1120996"/>
    <lineage>
        <taxon>Bacteria</taxon>
        <taxon>Bacillati</taxon>
        <taxon>Bacillota</taxon>
        <taxon>Clostridia</taxon>
        <taxon>Lachnospirales</taxon>
        <taxon>Lachnospiraceae</taxon>
        <taxon>Anaerosporobacter</taxon>
    </lineage>
</organism>
<keyword evidence="3" id="KW-1185">Reference proteome</keyword>
<sequence>MRFCELREKEVINCRNGQRLGFVCDLDFDTCTAKIRCLIVPGPCKIWGILGRESEFIIDIACVKQIGEDVILVDIDEERCLVGCKC</sequence>
<dbReference type="EMBL" id="FRCP01000005">
    <property type="protein sequence ID" value="SHL96875.1"/>
    <property type="molecule type" value="Genomic_DNA"/>
</dbReference>
<dbReference type="STRING" id="1120996.SAMN02746066_00287"/>
<protein>
    <submittedName>
        <fullName evidence="2">Sporulation protein, YlmC/YmxH family</fullName>
    </submittedName>
</protein>
<dbReference type="RefSeq" id="WP_073281998.1">
    <property type="nucleotide sequence ID" value="NZ_FRCP01000005.1"/>
</dbReference>
<dbReference type="InterPro" id="IPR011033">
    <property type="entry name" value="PRC_barrel-like_sf"/>
</dbReference>
<evidence type="ECO:0000313" key="2">
    <source>
        <dbReference type="EMBL" id="SHL96875.1"/>
    </source>
</evidence>
<dbReference type="OrthoDB" id="6024937at2"/>